<comment type="similarity">
    <text evidence="1 5 6">Belongs to the bacterial ribosomal protein bL20 family.</text>
</comment>
<evidence type="ECO:0000313" key="8">
    <source>
        <dbReference type="Proteomes" id="UP000231450"/>
    </source>
</evidence>
<evidence type="ECO:0000256" key="5">
    <source>
        <dbReference type="HAMAP-Rule" id="MF_00382"/>
    </source>
</evidence>
<dbReference type="GO" id="GO:0006412">
    <property type="term" value="P:translation"/>
    <property type="evidence" value="ECO:0007669"/>
    <property type="project" value="InterPro"/>
</dbReference>
<dbReference type="CDD" id="cd07026">
    <property type="entry name" value="Ribosomal_L20"/>
    <property type="match status" value="1"/>
</dbReference>
<comment type="caution">
    <text evidence="7">The sequence shown here is derived from an EMBL/GenBank/DDBJ whole genome shotgun (WGS) entry which is preliminary data.</text>
</comment>
<dbReference type="NCBIfam" id="TIGR01032">
    <property type="entry name" value="rplT_bact"/>
    <property type="match status" value="1"/>
</dbReference>
<name>A0A2M8KDA5_9BACT</name>
<evidence type="ECO:0000256" key="2">
    <source>
        <dbReference type="ARBA" id="ARBA00022980"/>
    </source>
</evidence>
<dbReference type="HAMAP" id="MF_00382">
    <property type="entry name" value="Ribosomal_bL20"/>
    <property type="match status" value="1"/>
</dbReference>
<dbReference type="FunFam" id="1.10.1900.20:FF:000001">
    <property type="entry name" value="50S ribosomal protein L20"/>
    <property type="match status" value="1"/>
</dbReference>
<keyword evidence="3 5" id="KW-0687">Ribonucleoprotein</keyword>
<accession>A0A2M8KDA5</accession>
<organism evidence="7 8">
    <name type="scientific">Candidatus Portnoybacteria bacterium CG10_big_fil_rev_8_21_14_0_10_36_7</name>
    <dbReference type="NCBI Taxonomy" id="1974812"/>
    <lineage>
        <taxon>Bacteria</taxon>
        <taxon>Candidatus Portnoyibacteriota</taxon>
    </lineage>
</organism>
<evidence type="ECO:0000256" key="1">
    <source>
        <dbReference type="ARBA" id="ARBA00007698"/>
    </source>
</evidence>
<dbReference type="GO" id="GO:0005840">
    <property type="term" value="C:ribosome"/>
    <property type="evidence" value="ECO:0007669"/>
    <property type="project" value="UniProtKB-KW"/>
</dbReference>
<sequence length="114" mass="13424">MRIKRSVASKKRRKNVISQAKGYRWGRKSKFRLAKDALMHAQSRAYSDRKKKKRVMRSLWNIKINALLRAQNMKYSVFINQMKKAKIVIDRKVLAQLAKNHPTIFNEIVAAVKK</sequence>
<dbReference type="GO" id="GO:0003735">
    <property type="term" value="F:structural constituent of ribosome"/>
    <property type="evidence" value="ECO:0007669"/>
    <property type="project" value="InterPro"/>
</dbReference>
<evidence type="ECO:0000256" key="4">
    <source>
        <dbReference type="ARBA" id="ARBA00035172"/>
    </source>
</evidence>
<evidence type="ECO:0000256" key="3">
    <source>
        <dbReference type="ARBA" id="ARBA00023274"/>
    </source>
</evidence>
<dbReference type="Pfam" id="PF00453">
    <property type="entry name" value="Ribosomal_L20"/>
    <property type="match status" value="1"/>
</dbReference>
<dbReference type="SUPFAM" id="SSF74731">
    <property type="entry name" value="Ribosomal protein L20"/>
    <property type="match status" value="1"/>
</dbReference>
<dbReference type="Gene3D" id="6.10.160.10">
    <property type="match status" value="1"/>
</dbReference>
<evidence type="ECO:0000313" key="7">
    <source>
        <dbReference type="EMBL" id="PJE57873.1"/>
    </source>
</evidence>
<evidence type="ECO:0000256" key="6">
    <source>
        <dbReference type="RuleBase" id="RU000560"/>
    </source>
</evidence>
<dbReference type="Gene3D" id="1.10.1900.20">
    <property type="entry name" value="Ribosomal protein L20"/>
    <property type="match status" value="1"/>
</dbReference>
<gene>
    <name evidence="5 7" type="primary">rplT</name>
    <name evidence="7" type="ORF">COU81_03705</name>
</gene>
<dbReference type="InterPro" id="IPR005813">
    <property type="entry name" value="Ribosomal_bL20"/>
</dbReference>
<reference evidence="8" key="1">
    <citation type="submission" date="2017-09" db="EMBL/GenBank/DDBJ databases">
        <title>Depth-based differentiation of microbial function through sediment-hosted aquifers and enrichment of novel symbionts in the deep terrestrial subsurface.</title>
        <authorList>
            <person name="Probst A.J."/>
            <person name="Ladd B."/>
            <person name="Jarett J.K."/>
            <person name="Geller-Mcgrath D.E."/>
            <person name="Sieber C.M.K."/>
            <person name="Emerson J.B."/>
            <person name="Anantharaman K."/>
            <person name="Thomas B.C."/>
            <person name="Malmstrom R."/>
            <person name="Stieglmeier M."/>
            <person name="Klingl A."/>
            <person name="Woyke T."/>
            <person name="Ryan C.M."/>
            <person name="Banfield J.F."/>
        </authorList>
    </citation>
    <scope>NUCLEOTIDE SEQUENCE [LARGE SCALE GENOMIC DNA]</scope>
</reference>
<dbReference type="EMBL" id="PFDW01000074">
    <property type="protein sequence ID" value="PJE57873.1"/>
    <property type="molecule type" value="Genomic_DNA"/>
</dbReference>
<protein>
    <recommendedName>
        <fullName evidence="4 5">Large ribosomal subunit protein bL20</fullName>
    </recommendedName>
</protein>
<dbReference type="AlphaFoldDB" id="A0A2M8KDA5"/>
<comment type="function">
    <text evidence="5 6">Binds directly to 23S ribosomal RNA and is necessary for the in vitro assembly process of the 50S ribosomal subunit. It is not involved in the protein synthesizing functions of that subunit.</text>
</comment>
<dbReference type="GO" id="GO:0000027">
    <property type="term" value="P:ribosomal large subunit assembly"/>
    <property type="evidence" value="ECO:0007669"/>
    <property type="project" value="UniProtKB-UniRule"/>
</dbReference>
<dbReference type="GO" id="GO:0019843">
    <property type="term" value="F:rRNA binding"/>
    <property type="evidence" value="ECO:0007669"/>
    <property type="project" value="UniProtKB-UniRule"/>
</dbReference>
<dbReference type="GO" id="GO:1990904">
    <property type="term" value="C:ribonucleoprotein complex"/>
    <property type="evidence" value="ECO:0007669"/>
    <property type="project" value="UniProtKB-KW"/>
</dbReference>
<proteinExistence type="inferred from homology"/>
<dbReference type="PANTHER" id="PTHR10986">
    <property type="entry name" value="39S RIBOSOMAL PROTEIN L20"/>
    <property type="match status" value="1"/>
</dbReference>
<dbReference type="InterPro" id="IPR035566">
    <property type="entry name" value="Ribosomal_protein_bL20_C"/>
</dbReference>
<keyword evidence="5 6" id="KW-0694">RNA-binding</keyword>
<dbReference type="PRINTS" id="PR00062">
    <property type="entry name" value="RIBOSOMALL20"/>
</dbReference>
<dbReference type="Proteomes" id="UP000231450">
    <property type="component" value="Unassembled WGS sequence"/>
</dbReference>
<keyword evidence="2 5" id="KW-0689">Ribosomal protein</keyword>
<keyword evidence="5 6" id="KW-0699">rRNA-binding</keyword>